<dbReference type="Proteomes" id="UP000199518">
    <property type="component" value="Unassembled WGS sequence"/>
</dbReference>
<evidence type="ECO:0000313" key="2">
    <source>
        <dbReference type="Proteomes" id="UP000199518"/>
    </source>
</evidence>
<protein>
    <submittedName>
        <fullName evidence="1">Uncharacterized protein</fullName>
    </submittedName>
</protein>
<sequence>MVLVFRFLVIVCLGATVASTLWVYPHQLAYFNEAAGGPKSGWRCLLGSNFDWGQDYLYLKRWAVQQHIGEKLELCNPTFFQYNINDLGLNVYTGAYEGIEYYKSTDSPNISAVAVSSFSTTDNARQKYLLSRVTNRVSFTISILAF</sequence>
<organism evidence="1 2">
    <name type="scientific">Planctomicrobium piriforme</name>
    <dbReference type="NCBI Taxonomy" id="1576369"/>
    <lineage>
        <taxon>Bacteria</taxon>
        <taxon>Pseudomonadati</taxon>
        <taxon>Planctomycetota</taxon>
        <taxon>Planctomycetia</taxon>
        <taxon>Planctomycetales</taxon>
        <taxon>Planctomycetaceae</taxon>
        <taxon>Planctomicrobium</taxon>
    </lineage>
</organism>
<dbReference type="EMBL" id="FOQD01000011">
    <property type="protein sequence ID" value="SFI64920.1"/>
    <property type="molecule type" value="Genomic_DNA"/>
</dbReference>
<dbReference type="AlphaFoldDB" id="A0A1I3JXW9"/>
<accession>A0A1I3JXW9</accession>
<dbReference type="STRING" id="1576369.SAMN05421753_11147"/>
<name>A0A1I3JXW9_9PLAN</name>
<evidence type="ECO:0000313" key="1">
    <source>
        <dbReference type="EMBL" id="SFI64920.1"/>
    </source>
</evidence>
<reference evidence="2" key="1">
    <citation type="submission" date="2016-10" db="EMBL/GenBank/DDBJ databases">
        <authorList>
            <person name="Varghese N."/>
            <person name="Submissions S."/>
        </authorList>
    </citation>
    <scope>NUCLEOTIDE SEQUENCE [LARGE SCALE GENOMIC DNA]</scope>
    <source>
        <strain evidence="2">DSM 26348</strain>
    </source>
</reference>
<proteinExistence type="predicted"/>
<keyword evidence="2" id="KW-1185">Reference proteome</keyword>
<gene>
    <name evidence="1" type="ORF">SAMN05421753_11147</name>
</gene>